<feature type="non-terminal residue" evidence="2">
    <location>
        <position position="1"/>
    </location>
</feature>
<reference evidence="2" key="2">
    <citation type="submission" date="2001-10" db="EMBL/GenBank/DDBJ databases">
        <authorList>
            <person name="Strausberg R."/>
        </authorList>
    </citation>
    <scope>NUCLEOTIDE SEQUENCE</scope>
    <source>
        <tissue evidence="2">Skin</tissue>
    </source>
</reference>
<evidence type="ECO:0000313" key="2">
    <source>
        <dbReference type="EMBL" id="AAH15213.1"/>
    </source>
</evidence>
<dbReference type="AlphaFoldDB" id="Q96BS8"/>
<dbReference type="EMBL" id="BC015213">
    <property type="protein sequence ID" value="AAH15213.1"/>
    <property type="molecule type" value="mRNA"/>
</dbReference>
<evidence type="ECO:0000313" key="3">
    <source>
        <dbReference type="EMBL" id="EAW49238.1"/>
    </source>
</evidence>
<feature type="region of interest" description="Disordered" evidence="1">
    <location>
        <begin position="1"/>
        <end position="29"/>
    </location>
</feature>
<dbReference type="EMBL" id="CH471066">
    <property type="protein sequence ID" value="EAW49238.1"/>
    <property type="molecule type" value="Genomic_DNA"/>
</dbReference>
<gene>
    <name evidence="3" type="ORF">hCG_1817604</name>
</gene>
<sequence length="29" mass="2868">QFWGSSDPAGSVRVGGEVQPSALPAAPVT</sequence>
<evidence type="ECO:0000256" key="1">
    <source>
        <dbReference type="SAM" id="MobiDB-lite"/>
    </source>
</evidence>
<organism evidence="2">
    <name type="scientific">Homo sapiens</name>
    <name type="common">Human</name>
    <dbReference type="NCBI Taxonomy" id="9606"/>
    <lineage>
        <taxon>Eukaryota</taxon>
        <taxon>Metazoa</taxon>
        <taxon>Chordata</taxon>
        <taxon>Craniata</taxon>
        <taxon>Vertebrata</taxon>
        <taxon>Euteleostomi</taxon>
        <taxon>Mammalia</taxon>
        <taxon>Eutheria</taxon>
        <taxon>Euarchontoglires</taxon>
        <taxon>Primates</taxon>
        <taxon>Haplorrhini</taxon>
        <taxon>Catarrhini</taxon>
        <taxon>Hominidae</taxon>
        <taxon>Homo</taxon>
    </lineage>
</organism>
<accession>Q96BS8</accession>
<reference evidence="3" key="1">
    <citation type="journal article" date="2001" name="Science">
        <title>The sequence of the human genome.</title>
        <authorList>
            <person name="Venter J.C."/>
            <person name="Adams M.D."/>
            <person name="Myers E.W."/>
            <person name="Li P.W."/>
            <person name="Mural R.J."/>
            <person name="Sutton G.G."/>
            <person name="Smith H.O."/>
            <person name="Yandell M."/>
            <person name="Evans C.A."/>
            <person name="Holt R.A."/>
            <person name="Gocayne J.D."/>
            <person name="Amanatides P."/>
            <person name="Ballew R.M."/>
            <person name="Huson D.H."/>
            <person name="Wortman J.R."/>
            <person name="Zhang Q."/>
            <person name="Kodira C.D."/>
            <person name="Zheng X.H."/>
            <person name="Chen L."/>
            <person name="Skupski M."/>
            <person name="Subramanian G."/>
            <person name="Thomas P.D."/>
            <person name="Zhang J."/>
            <person name="Gabor Miklos G.L."/>
            <person name="Nelson C."/>
            <person name="Broder S."/>
            <person name="Clark A.G."/>
            <person name="Nadeau J."/>
            <person name="McKusick V.A."/>
            <person name="Zinder N."/>
            <person name="Levine A.J."/>
            <person name="Roberts R.J."/>
            <person name="Simon M."/>
            <person name="Slayman C."/>
            <person name="Hunkapiller M."/>
            <person name="Bolanos R."/>
            <person name="Delcher A."/>
            <person name="Dew I."/>
            <person name="Fasulo D."/>
            <person name="Flanigan M."/>
            <person name="Florea L."/>
            <person name="Halpern A."/>
            <person name="Hannenhalli S."/>
            <person name="Kravitz S."/>
            <person name="Levy S."/>
            <person name="Mobarry C."/>
            <person name="Reinert K."/>
            <person name="Remington K."/>
            <person name="Abu-Threideh J."/>
            <person name="Beasley E."/>
            <person name="Biddick K."/>
            <person name="Bonazzi V."/>
            <person name="Brandon R."/>
            <person name="Cargill M."/>
            <person name="Chandramouliswaran I."/>
            <person name="Charlab R."/>
            <person name="Chaturvedi K."/>
            <person name="Deng Z."/>
            <person name="Di Francesco V."/>
            <person name="Dunn P."/>
            <person name="Eilbeck K."/>
            <person name="Evangelista C."/>
            <person name="Gabrielian A.E."/>
            <person name="Gan W."/>
            <person name="Ge W."/>
            <person name="Gong F."/>
            <person name="Gu Z."/>
            <person name="Guan P."/>
            <person name="Heiman T.J."/>
            <person name="Higgins M.E."/>
            <person name="Ji R.R."/>
            <person name="Ke Z."/>
            <person name="Ketchum K.A."/>
            <person name="Lai Z."/>
            <person name="Lei Y."/>
            <person name="Li Z."/>
            <person name="Li J."/>
            <person name="Liang Y."/>
            <person name="Lin X."/>
            <person name="Lu F."/>
            <person name="Merkulov G.V."/>
            <person name="Milshina N."/>
            <person name="Moore H.M."/>
            <person name="Naik A.K."/>
            <person name="Narayan V.A."/>
            <person name="Neelam B."/>
            <person name="Nusskern D."/>
            <person name="Rusch D.B."/>
            <person name="Salzberg S."/>
            <person name="Shao W."/>
            <person name="Shue B."/>
            <person name="Sun J."/>
            <person name="Wang Z."/>
            <person name="Wang A."/>
            <person name="Wang X."/>
            <person name="Wang J."/>
            <person name="Wei M."/>
            <person name="Wides R."/>
            <person name="Xiao C."/>
            <person name="Yan C."/>
            <person name="Yao A."/>
            <person name="Ye J."/>
            <person name="Zhan M."/>
            <person name="Zhang W."/>
            <person name="Zhang H."/>
            <person name="Zhao Q."/>
            <person name="Zheng L."/>
            <person name="Zhong F."/>
            <person name="Zhong W."/>
            <person name="Zhu S."/>
            <person name="Zhao S."/>
            <person name="Gilbert D."/>
            <person name="Baumhueter S."/>
            <person name="Spier G."/>
            <person name="Carter C."/>
            <person name="Cravchik A."/>
            <person name="Woodage T."/>
            <person name="Ali F."/>
            <person name="An H."/>
            <person name="Awe A."/>
            <person name="Baldwin D."/>
            <person name="Baden H."/>
            <person name="Barnstead M."/>
            <person name="Barrow I."/>
            <person name="Beeson K."/>
            <person name="Busam D."/>
            <person name="Carver A."/>
            <person name="Center A."/>
            <person name="Cheng M.L."/>
            <person name="Curry L."/>
            <person name="Danaher S."/>
            <person name="Davenport L."/>
            <person name="Desilets R."/>
            <person name="Dietz S."/>
            <person name="Dodson K."/>
            <person name="Doup L."/>
            <person name="Ferriera S."/>
            <person name="Garg N."/>
            <person name="Gluecksmann A."/>
            <person name="Hart B."/>
            <person name="Haynes J."/>
            <person name="Haynes C."/>
            <person name="Heiner C."/>
            <person name="Hladun S."/>
            <person name="Hostin D."/>
            <person name="Houck J."/>
            <person name="Howland T."/>
            <person name="Ibegwam C."/>
            <person name="Johnson J."/>
            <person name="Kalush F."/>
            <person name="Kline L."/>
            <person name="Koduru S."/>
            <person name="Love A."/>
            <person name="Mann F."/>
            <person name="May D."/>
            <person name="McCawley S."/>
            <person name="McIntosh T."/>
            <person name="McMullen I."/>
            <person name="Moy M."/>
            <person name="Moy L."/>
            <person name="Murphy B."/>
            <person name="Nelson K."/>
            <person name="Pfannkoch C."/>
            <person name="Pratts E."/>
            <person name="Puri V."/>
            <person name="Qureshi H."/>
            <person name="Reardon M."/>
            <person name="Rodriguez R."/>
            <person name="Rogers Y.H."/>
            <person name="Romblad D."/>
            <person name="Ruhfel B."/>
            <person name="Scott R."/>
            <person name="Sitter C."/>
            <person name="Smallwood M."/>
            <person name="Stewart E."/>
            <person name="Strong R."/>
            <person name="Suh E."/>
            <person name="Thomas R."/>
            <person name="Tint N.N."/>
            <person name="Tse S."/>
            <person name="Vech C."/>
            <person name="Wang G."/>
            <person name="Wetter J."/>
            <person name="Williams S."/>
            <person name="Williams M."/>
            <person name="Windsor S."/>
            <person name="Winn-Deen E."/>
            <person name="Wolfe K."/>
            <person name="Zaveri J."/>
            <person name="Zaveri K."/>
            <person name="Abril J.F."/>
            <person name="Guigo R."/>
            <person name="Campbell M.J."/>
            <person name="Sjolander K.V."/>
            <person name="Karlak B."/>
            <person name="Kejariwal A."/>
            <person name="Mi H."/>
            <person name="Lazareva B."/>
            <person name="Hatton T."/>
            <person name="Narechania A."/>
            <person name="Diemer K."/>
            <person name="Muruganujan A."/>
            <person name="Guo N."/>
            <person name="Sato S."/>
            <person name="Bafna V."/>
            <person name="Istrail S."/>
            <person name="Lippert R."/>
            <person name="Schwartz R."/>
            <person name="Walenz B."/>
            <person name="Yooseph S."/>
            <person name="Allen D."/>
            <person name="Basu A."/>
            <person name="Baxendale J."/>
            <person name="Blick L."/>
            <person name="Caminha M."/>
            <person name="Carnes-Stine J."/>
            <person name="Caulk P."/>
            <person name="Chiang Y.H."/>
            <person name="Coyne M."/>
            <person name="Dahlke C."/>
            <person name="Mays A."/>
            <person name="Dombroski M."/>
            <person name="Donnelly M."/>
            <person name="Ely D."/>
            <person name="Esparham S."/>
            <person name="Fosler C."/>
            <person name="Gire H."/>
            <person name="Glanowski S."/>
            <person name="Glasser K."/>
            <person name="Glodek A."/>
            <person name="Gorokhov M."/>
            <person name="Graham K."/>
            <person name="Gropman B."/>
            <person name="Harris M."/>
            <person name="Heil J."/>
            <person name="Henderson S."/>
            <person name="Hoover J."/>
            <person name="Jennings D."/>
            <person name="Jordan C."/>
            <person name="Jordan J."/>
            <person name="Kasha J."/>
            <person name="Kagan L."/>
            <person name="Kraft C."/>
            <person name="Levitsky A."/>
            <person name="Lewis M."/>
            <person name="Liu X."/>
            <person name="Lopez J."/>
            <person name="Ma D."/>
            <person name="Majoros W."/>
            <person name="McDaniel J."/>
            <person name="Murphy S."/>
            <person name="Newman M."/>
            <person name="Nguyen T."/>
            <person name="Nguyen N."/>
            <person name="Nodell M."/>
            <person name="Pan S."/>
            <person name="Peck J."/>
            <person name="Peterson M."/>
            <person name="Rowe W."/>
            <person name="Sanders R."/>
            <person name="Scott J."/>
            <person name="Simpson M."/>
            <person name="Smith T."/>
            <person name="Sprague A."/>
            <person name="Stockwell T."/>
            <person name="Turner R."/>
            <person name="Venter E."/>
            <person name="Wang M."/>
            <person name="Wen M."/>
            <person name="Wu D."/>
            <person name="Wu M."/>
            <person name="Xia A."/>
            <person name="Zandieh A."/>
            <person name="Zhu X."/>
        </authorList>
    </citation>
    <scope>NUCLEOTIDE SEQUENCE</scope>
</reference>
<proteinExistence type="evidence at transcript level"/>
<protein>
    <submittedName>
        <fullName evidence="3">HCG1817604</fullName>
    </submittedName>
</protein>
<reference evidence="3" key="3">
    <citation type="submission" date="2005-09" db="EMBL/GenBank/DDBJ databases">
        <authorList>
            <person name="Mural R.J."/>
            <person name="Istrail S."/>
            <person name="Sutton G."/>
            <person name="Florea L."/>
            <person name="Halpern A.L."/>
            <person name="Mobarry C.M."/>
            <person name="Lippert R."/>
            <person name="Walenz B."/>
            <person name="Shatkay H."/>
            <person name="Dew I."/>
            <person name="Miller J.R."/>
            <person name="Flanigan M.J."/>
            <person name="Edwards N.J."/>
            <person name="Bolanos R."/>
            <person name="Fasulo D."/>
            <person name="Halldorsson B.V."/>
            <person name="Hannenhalli S."/>
            <person name="Turner R."/>
            <person name="Yooseph S."/>
            <person name="Lu F."/>
            <person name="Nusskern D.R."/>
            <person name="Shue B.C."/>
            <person name="Zheng X.H."/>
            <person name="Zhong F."/>
            <person name="Delcher A.L."/>
            <person name="Huson D.H."/>
            <person name="Kravitz S.A."/>
            <person name="Mouchard L."/>
            <person name="Reinert K."/>
            <person name="Remington K.A."/>
            <person name="Clark A.G."/>
            <person name="Waterman M.S."/>
            <person name="Eichler E.E."/>
            <person name="Adams M.D."/>
            <person name="Hunkapiller M.W."/>
            <person name="Myers E.W."/>
            <person name="Venter J.C."/>
        </authorList>
    </citation>
    <scope>NUCLEOTIDE SEQUENCE</scope>
</reference>
<name>Q96BS8_HUMAN</name>